<dbReference type="RefSeq" id="WP_229642277.1">
    <property type="nucleotide sequence ID" value="NZ_JADWDC010000070.1"/>
</dbReference>
<evidence type="ECO:0000259" key="2">
    <source>
        <dbReference type="Pfam" id="PF21088"/>
    </source>
</evidence>
<accession>A0A964BWV7</accession>
<proteinExistence type="predicted"/>
<evidence type="ECO:0000256" key="1">
    <source>
        <dbReference type="SAM" id="Phobius"/>
    </source>
</evidence>
<dbReference type="InterPro" id="IPR049142">
    <property type="entry name" value="MS_channel_1st"/>
</dbReference>
<dbReference type="PANTHER" id="PTHR30566:SF5">
    <property type="entry name" value="MECHANOSENSITIVE ION CHANNEL PROTEIN 1, MITOCHONDRIAL-RELATED"/>
    <property type="match status" value="1"/>
</dbReference>
<keyword evidence="1" id="KW-0472">Membrane</keyword>
<dbReference type="InterPro" id="IPR011014">
    <property type="entry name" value="MscS_channel_TM-2"/>
</dbReference>
<protein>
    <submittedName>
        <fullName evidence="3">Mechanosensitive ion channel</fullName>
    </submittedName>
</protein>
<organism evidence="3 4">
    <name type="scientific">Waterburya agarophytonicola KI4</name>
    <dbReference type="NCBI Taxonomy" id="2874699"/>
    <lineage>
        <taxon>Bacteria</taxon>
        <taxon>Bacillati</taxon>
        <taxon>Cyanobacteriota</taxon>
        <taxon>Cyanophyceae</taxon>
        <taxon>Pleurocapsales</taxon>
        <taxon>Hyellaceae</taxon>
        <taxon>Waterburya</taxon>
        <taxon>Waterburya agarophytonicola</taxon>
    </lineage>
</organism>
<dbReference type="Pfam" id="PF21088">
    <property type="entry name" value="MS_channel_1st"/>
    <property type="match status" value="1"/>
</dbReference>
<sequence length="201" mass="22497">MNLTFLSTEFLNNQVNDYLLALVTFICGIFSVKIIKNLAFEKLKKSAAKTENIYDDAIIKIIERDLIPIAYISVIYLAIKNLTLHPIFDRVVEVIAIVAATVFGIKLFTALVEYIIKLYWVTYHRDNQNIEQSINTLIPAIRVLVWLIGIVFLLDNLGFDISAVIASLGIGGVAIALASQGVLQDLFSYFSILLDRPFEPG</sequence>
<name>A0A964BWV7_9CYAN</name>
<dbReference type="EMBL" id="JADWDC010000070">
    <property type="protein sequence ID" value="MCC0179176.1"/>
    <property type="molecule type" value="Genomic_DNA"/>
</dbReference>
<dbReference type="Proteomes" id="UP000729733">
    <property type="component" value="Unassembled WGS sequence"/>
</dbReference>
<reference evidence="3" key="1">
    <citation type="journal article" date="2021" name="Antonie Van Leeuwenhoek">
        <title>Draft genome and description of Waterburya agarophytonicola gen. nov. sp. nov. (Pleurocapsales, Cyanobacteria): a seaweed symbiont.</title>
        <authorList>
            <person name="Bonthond G."/>
            <person name="Shalygin S."/>
            <person name="Bayer T."/>
            <person name="Weinberger F."/>
        </authorList>
    </citation>
    <scope>NUCLEOTIDE SEQUENCE</scope>
    <source>
        <strain evidence="3">KI4</strain>
    </source>
</reference>
<dbReference type="PANTHER" id="PTHR30566">
    <property type="entry name" value="YNAI-RELATED MECHANOSENSITIVE ION CHANNEL"/>
    <property type="match status" value="1"/>
</dbReference>
<gene>
    <name evidence="3" type="ORF">I4641_19610</name>
</gene>
<keyword evidence="4" id="KW-1185">Reference proteome</keyword>
<feature type="transmembrane region" description="Helical" evidence="1">
    <location>
        <begin position="161"/>
        <end position="183"/>
    </location>
</feature>
<dbReference type="SUPFAM" id="SSF82861">
    <property type="entry name" value="Mechanosensitive channel protein MscS (YggB), transmembrane region"/>
    <property type="match status" value="1"/>
</dbReference>
<feature type="transmembrane region" description="Helical" evidence="1">
    <location>
        <begin position="18"/>
        <end position="35"/>
    </location>
</feature>
<dbReference type="AlphaFoldDB" id="A0A964BWV7"/>
<keyword evidence="1" id="KW-1133">Transmembrane helix</keyword>
<feature type="domain" description="Mechanosensitive ion channel transmembrane helices 2/3" evidence="2">
    <location>
        <begin position="141"/>
        <end position="180"/>
    </location>
</feature>
<dbReference type="GO" id="GO:0016020">
    <property type="term" value="C:membrane"/>
    <property type="evidence" value="ECO:0007669"/>
    <property type="project" value="InterPro"/>
</dbReference>
<feature type="transmembrane region" description="Helical" evidence="1">
    <location>
        <begin position="94"/>
        <end position="116"/>
    </location>
</feature>
<comment type="caution">
    <text evidence="3">The sequence shown here is derived from an EMBL/GenBank/DDBJ whole genome shotgun (WGS) entry which is preliminary data.</text>
</comment>
<evidence type="ECO:0000313" key="4">
    <source>
        <dbReference type="Proteomes" id="UP000729733"/>
    </source>
</evidence>
<dbReference type="Gene3D" id="1.10.287.1260">
    <property type="match status" value="1"/>
</dbReference>
<feature type="transmembrane region" description="Helical" evidence="1">
    <location>
        <begin position="137"/>
        <end position="155"/>
    </location>
</feature>
<keyword evidence="1" id="KW-0812">Transmembrane</keyword>
<evidence type="ECO:0000313" key="3">
    <source>
        <dbReference type="EMBL" id="MCC0179176.1"/>
    </source>
</evidence>